<dbReference type="PIRSF" id="PIRSF000097">
    <property type="entry name" value="AKR"/>
    <property type="match status" value="1"/>
</dbReference>
<sequence length="307" mass="35545">MEKIPRIGLGTWKAATNEVGESIKFAVESAGYRHIDCAFVYQNQKEVGTALHDLFTRGVVKREEIWITSKLWSTDHSPEHVEEACRQTLADLQIEYLDLYLIHWPMSFPHGGELWPFEDENKTKLKLVNIPIIDTWKAMEKLVEKNLVKRIGVSNFTVELLEKLLCSDIKIRPYANQVEQQLFLQEEALLEFCEKQNIIFEGYRTLGGPASSRKPNYPVVLENEVLNEVAKETGRTPAQVELKFLLSLGKDSVVLAKSSNKERISQNIDLNFELTEDQIQRLKSQNRCLRFTETYDRWGVDVFTDHW</sequence>
<evidence type="ECO:0000313" key="3">
    <source>
        <dbReference type="Proteomes" id="UP001470230"/>
    </source>
</evidence>
<dbReference type="Proteomes" id="UP001470230">
    <property type="component" value="Unassembled WGS sequence"/>
</dbReference>
<dbReference type="InterPro" id="IPR020471">
    <property type="entry name" value="AKR"/>
</dbReference>
<reference evidence="2 3" key="1">
    <citation type="submission" date="2024-04" db="EMBL/GenBank/DDBJ databases">
        <title>Tritrichomonas musculus Genome.</title>
        <authorList>
            <person name="Alves-Ferreira E."/>
            <person name="Grigg M."/>
            <person name="Lorenzi H."/>
            <person name="Galac M."/>
        </authorList>
    </citation>
    <scope>NUCLEOTIDE SEQUENCE [LARGE SCALE GENOMIC DNA]</scope>
    <source>
        <strain evidence="2 3">EAF2021</strain>
    </source>
</reference>
<dbReference type="PRINTS" id="PR00069">
    <property type="entry name" value="ALDKETRDTASE"/>
</dbReference>
<dbReference type="EMBL" id="JAPFFF010000053">
    <property type="protein sequence ID" value="KAK8838905.1"/>
    <property type="molecule type" value="Genomic_DNA"/>
</dbReference>
<name>A0ABR2GYA3_9EUKA</name>
<keyword evidence="3" id="KW-1185">Reference proteome</keyword>
<comment type="caution">
    <text evidence="2">The sequence shown here is derived from an EMBL/GenBank/DDBJ whole genome shotgun (WGS) entry which is preliminary data.</text>
</comment>
<dbReference type="InterPro" id="IPR018170">
    <property type="entry name" value="Aldo/ket_reductase_CS"/>
</dbReference>
<dbReference type="InterPro" id="IPR036812">
    <property type="entry name" value="NAD(P)_OxRdtase_dom_sf"/>
</dbReference>
<dbReference type="InterPro" id="IPR023210">
    <property type="entry name" value="NADP_OxRdtase_dom"/>
</dbReference>
<protein>
    <recommendedName>
        <fullName evidence="1">NADP-dependent oxidoreductase domain-containing protein</fullName>
    </recommendedName>
</protein>
<evidence type="ECO:0000313" key="2">
    <source>
        <dbReference type="EMBL" id="KAK8838905.1"/>
    </source>
</evidence>
<accession>A0ABR2GYA3</accession>
<feature type="domain" description="NADP-dependent oxidoreductase" evidence="1">
    <location>
        <begin position="6"/>
        <end position="284"/>
    </location>
</feature>
<organism evidence="2 3">
    <name type="scientific">Tritrichomonas musculus</name>
    <dbReference type="NCBI Taxonomy" id="1915356"/>
    <lineage>
        <taxon>Eukaryota</taxon>
        <taxon>Metamonada</taxon>
        <taxon>Parabasalia</taxon>
        <taxon>Tritrichomonadida</taxon>
        <taxon>Tritrichomonadidae</taxon>
        <taxon>Tritrichomonas</taxon>
    </lineage>
</organism>
<gene>
    <name evidence="2" type="ORF">M9Y10_032363</name>
</gene>
<dbReference type="PROSITE" id="PS00063">
    <property type="entry name" value="ALDOKETO_REDUCTASE_3"/>
    <property type="match status" value="1"/>
</dbReference>
<dbReference type="PROSITE" id="PS00062">
    <property type="entry name" value="ALDOKETO_REDUCTASE_2"/>
    <property type="match status" value="1"/>
</dbReference>
<dbReference type="Gene3D" id="3.20.20.100">
    <property type="entry name" value="NADP-dependent oxidoreductase domain"/>
    <property type="match status" value="1"/>
</dbReference>
<proteinExistence type="predicted"/>
<dbReference type="Pfam" id="PF00248">
    <property type="entry name" value="Aldo_ket_red"/>
    <property type="match status" value="1"/>
</dbReference>
<dbReference type="PROSITE" id="PS00798">
    <property type="entry name" value="ALDOKETO_REDUCTASE_1"/>
    <property type="match status" value="1"/>
</dbReference>
<dbReference type="SUPFAM" id="SSF51430">
    <property type="entry name" value="NAD(P)-linked oxidoreductase"/>
    <property type="match status" value="1"/>
</dbReference>
<evidence type="ECO:0000259" key="1">
    <source>
        <dbReference type="Pfam" id="PF00248"/>
    </source>
</evidence>
<dbReference type="PANTHER" id="PTHR11732">
    <property type="entry name" value="ALDO/KETO REDUCTASE"/>
    <property type="match status" value="1"/>
</dbReference>